<organism evidence="5 6">
    <name type="scientific">Symbiodinium natans</name>
    <dbReference type="NCBI Taxonomy" id="878477"/>
    <lineage>
        <taxon>Eukaryota</taxon>
        <taxon>Sar</taxon>
        <taxon>Alveolata</taxon>
        <taxon>Dinophyceae</taxon>
        <taxon>Suessiales</taxon>
        <taxon>Symbiodiniaceae</taxon>
        <taxon>Symbiodinium</taxon>
    </lineage>
</organism>
<evidence type="ECO:0000259" key="4">
    <source>
        <dbReference type="SMART" id="SM00822"/>
    </source>
</evidence>
<evidence type="ECO:0000256" key="3">
    <source>
        <dbReference type="SAM" id="SignalP"/>
    </source>
</evidence>
<proteinExistence type="inferred from homology"/>
<dbReference type="Pfam" id="PF00106">
    <property type="entry name" value="adh_short"/>
    <property type="match status" value="1"/>
</dbReference>
<dbReference type="Gene3D" id="3.40.50.720">
    <property type="entry name" value="NAD(P)-binding Rossmann-like Domain"/>
    <property type="match status" value="1"/>
</dbReference>
<dbReference type="PANTHER" id="PTHR43313:SF1">
    <property type="entry name" value="3BETA-HYDROXYSTEROID DEHYDROGENASE DHS-16"/>
    <property type="match status" value="1"/>
</dbReference>
<keyword evidence="3" id="KW-0732">Signal</keyword>
<reference evidence="5" key="1">
    <citation type="submission" date="2021-02" db="EMBL/GenBank/DDBJ databases">
        <authorList>
            <person name="Dougan E. K."/>
            <person name="Rhodes N."/>
            <person name="Thang M."/>
            <person name="Chan C."/>
        </authorList>
    </citation>
    <scope>NUCLEOTIDE SEQUENCE</scope>
</reference>
<feature type="chain" id="PRO_5032852864" evidence="3">
    <location>
        <begin position="22"/>
        <end position="314"/>
    </location>
</feature>
<dbReference type="AlphaFoldDB" id="A0A812QZS7"/>
<feature type="transmembrane region" description="Helical" evidence="2">
    <location>
        <begin position="45"/>
        <end position="62"/>
    </location>
</feature>
<dbReference type="InterPro" id="IPR002347">
    <property type="entry name" value="SDR_fam"/>
</dbReference>
<dbReference type="SUPFAM" id="SSF51735">
    <property type="entry name" value="NAD(P)-binding Rossmann-fold domains"/>
    <property type="match status" value="1"/>
</dbReference>
<evidence type="ECO:0000256" key="1">
    <source>
        <dbReference type="RuleBase" id="RU000363"/>
    </source>
</evidence>
<evidence type="ECO:0000256" key="2">
    <source>
        <dbReference type="SAM" id="Phobius"/>
    </source>
</evidence>
<dbReference type="InterPro" id="IPR020904">
    <property type="entry name" value="Sc_DH/Rdtase_CS"/>
</dbReference>
<comment type="caution">
    <text evidence="5">The sequence shown here is derived from an EMBL/GenBank/DDBJ whole genome shotgun (WGS) entry which is preliminary data.</text>
</comment>
<dbReference type="PROSITE" id="PS00061">
    <property type="entry name" value="ADH_SHORT"/>
    <property type="match status" value="1"/>
</dbReference>
<protein>
    <submittedName>
        <fullName evidence="5">BDH1 protein</fullName>
    </submittedName>
</protein>
<dbReference type="PRINTS" id="PR00080">
    <property type="entry name" value="SDRFAMILY"/>
</dbReference>
<dbReference type="InterPro" id="IPR036291">
    <property type="entry name" value="NAD(P)-bd_dom_sf"/>
</dbReference>
<keyword evidence="2" id="KW-0812">Transmembrane</keyword>
<keyword evidence="6" id="KW-1185">Reference proteome</keyword>
<sequence length="314" mass="34334">MRCAWLTVLVLLLAGIHPCLRALLAKRFPVAPGAVLVTGASSGIGLHAAVALSAEVVVFAGVRSEKDAARLKQSYPQLRPVVLDVTSTEKVEAARKEVSAALGAEELKLVGLVNNAGISRHLIFEYENLEEVMKLYDVNVFGVYRVTQAFLPLLRASGAGRVVNVGSISPTTPAMGYTSYAGSKNALESINDVMRLELARYNISVSLLKPGMVHSALHEKISGENAAWRRAKDLEGFREHWGEWAEGFEERRRNREAHADGAEVTTEAIRHALRSEHPETRYVVANVHGIPCQALSWLMWLLPDRGKDLLLAGN</sequence>
<dbReference type="InterPro" id="IPR057326">
    <property type="entry name" value="KR_dom"/>
</dbReference>
<dbReference type="SMART" id="SM00822">
    <property type="entry name" value="PKS_KR"/>
    <property type="match status" value="1"/>
</dbReference>
<keyword evidence="2" id="KW-0472">Membrane</keyword>
<name>A0A812QZS7_9DINO</name>
<accession>A0A812QZS7</accession>
<dbReference type="GO" id="GO:0016491">
    <property type="term" value="F:oxidoreductase activity"/>
    <property type="evidence" value="ECO:0007669"/>
    <property type="project" value="TreeGrafter"/>
</dbReference>
<dbReference type="EMBL" id="CAJNDS010002286">
    <property type="protein sequence ID" value="CAE7411400.1"/>
    <property type="molecule type" value="Genomic_DNA"/>
</dbReference>
<dbReference type="PRINTS" id="PR00081">
    <property type="entry name" value="GDHRDH"/>
</dbReference>
<dbReference type="GO" id="GO:0008202">
    <property type="term" value="P:steroid metabolic process"/>
    <property type="evidence" value="ECO:0007669"/>
    <property type="project" value="TreeGrafter"/>
</dbReference>
<gene>
    <name evidence="5" type="primary">BDH1</name>
    <name evidence="5" type="ORF">SNAT2548_LOCUS22377</name>
</gene>
<evidence type="ECO:0000313" key="6">
    <source>
        <dbReference type="Proteomes" id="UP000604046"/>
    </source>
</evidence>
<dbReference type="PANTHER" id="PTHR43313">
    <property type="entry name" value="SHORT-CHAIN DEHYDROGENASE/REDUCTASE FAMILY 9C"/>
    <property type="match status" value="1"/>
</dbReference>
<comment type="similarity">
    <text evidence="1">Belongs to the short-chain dehydrogenases/reductases (SDR) family.</text>
</comment>
<feature type="signal peptide" evidence="3">
    <location>
        <begin position="1"/>
        <end position="21"/>
    </location>
</feature>
<dbReference type="OrthoDB" id="431895at2759"/>
<evidence type="ECO:0000313" key="5">
    <source>
        <dbReference type="EMBL" id="CAE7411400.1"/>
    </source>
</evidence>
<dbReference type="Proteomes" id="UP000604046">
    <property type="component" value="Unassembled WGS sequence"/>
</dbReference>
<keyword evidence="2" id="KW-1133">Transmembrane helix</keyword>
<feature type="domain" description="Ketoreductase" evidence="4">
    <location>
        <begin position="33"/>
        <end position="240"/>
    </location>
</feature>